<dbReference type="PANTHER" id="PTHR43415">
    <property type="entry name" value="SPERMIDINE N(1)-ACETYLTRANSFERASE"/>
    <property type="match status" value="1"/>
</dbReference>
<dbReference type="GO" id="GO:0016747">
    <property type="term" value="F:acyltransferase activity, transferring groups other than amino-acyl groups"/>
    <property type="evidence" value="ECO:0007669"/>
    <property type="project" value="InterPro"/>
</dbReference>
<dbReference type="CDD" id="cd04301">
    <property type="entry name" value="NAT_SF"/>
    <property type="match status" value="1"/>
</dbReference>
<dbReference type="OrthoDB" id="87299at2"/>
<dbReference type="AlphaFoldDB" id="A0A017H7J6"/>
<protein>
    <submittedName>
        <fullName evidence="1">GNAT family acetyltransferase</fullName>
    </submittedName>
</protein>
<dbReference type="Proteomes" id="UP000031184">
    <property type="component" value="Unassembled WGS sequence"/>
</dbReference>
<evidence type="ECO:0000313" key="1">
    <source>
        <dbReference type="EMBL" id="KID49042.1"/>
    </source>
</evidence>
<keyword evidence="1" id="KW-0808">Transferase</keyword>
<dbReference type="InterPro" id="IPR016181">
    <property type="entry name" value="Acyl_CoA_acyltransferase"/>
</dbReference>
<accession>A0A017H7J6</accession>
<dbReference type="PATRIC" id="fig|1226633.4.peg.1270"/>
<dbReference type="RefSeq" id="WP_039121892.1">
    <property type="nucleotide sequence ID" value="NZ_AOJP01000003.1"/>
</dbReference>
<comment type="caution">
    <text evidence="1">The sequence shown here is derived from an EMBL/GenBank/DDBJ whole genome shotgun (WGS) entry which is preliminary data.</text>
</comment>
<gene>
    <name evidence="1" type="ORF">C095_06305</name>
</gene>
<dbReference type="Gene3D" id="3.40.630.30">
    <property type="match status" value="1"/>
</dbReference>
<dbReference type="PROSITE" id="PS51186">
    <property type="entry name" value="GNAT"/>
    <property type="match status" value="1"/>
</dbReference>
<proteinExistence type="predicted"/>
<sequence length="185" mass="21896">MEFIQQEFLGKNQEIYTIKIAQEEDAKALLEHSKRVRGETDFLLTYPEELTMTEEEEREMLKSFQKTQRQFILCVYYKDKIIASAGIMPWMEKKKVLHRASFGICVEEKHWGNGIGKILTHNSILLAFELGYEQIELGVFSDNHRAKKMYHEFGFQEWGRIPKAYRLKDGSCHDEILMGLRKEWL</sequence>
<dbReference type="PANTHER" id="PTHR43415:SF3">
    <property type="entry name" value="GNAT-FAMILY ACETYLTRANSFERASE"/>
    <property type="match status" value="1"/>
</dbReference>
<dbReference type="InterPro" id="IPR000182">
    <property type="entry name" value="GNAT_dom"/>
</dbReference>
<dbReference type="SUPFAM" id="SSF55729">
    <property type="entry name" value="Acyl-CoA N-acyltransferases (Nat)"/>
    <property type="match status" value="1"/>
</dbReference>
<reference evidence="1 2" key="1">
    <citation type="submission" date="2013-08" db="EMBL/GenBank/DDBJ databases">
        <title>An opportunistic ruminal bacterium that causes liver abscesses in cattle.</title>
        <authorList>
            <person name="Benahmed F.H."/>
            <person name="Rasmussen M."/>
            <person name="Harbottle H."/>
            <person name="Soppet D."/>
            <person name="Nagaraja T.G."/>
            <person name="Davidson M."/>
        </authorList>
    </citation>
    <scope>NUCLEOTIDE SEQUENCE [LARGE SCALE GENOMIC DNA]</scope>
    <source>
        <strain evidence="1 2">B35</strain>
    </source>
</reference>
<dbReference type="EMBL" id="AUZI01000016">
    <property type="protein sequence ID" value="KID49042.1"/>
    <property type="molecule type" value="Genomic_DNA"/>
</dbReference>
<evidence type="ECO:0000313" key="2">
    <source>
        <dbReference type="Proteomes" id="UP000031184"/>
    </source>
</evidence>
<name>A0A017H7J6_9FUSO</name>
<organism evidence="1 2">
    <name type="scientific">Fusobacterium necrophorum subsp. funduliforme B35</name>
    <dbReference type="NCBI Taxonomy" id="1226633"/>
    <lineage>
        <taxon>Bacteria</taxon>
        <taxon>Fusobacteriati</taxon>
        <taxon>Fusobacteriota</taxon>
        <taxon>Fusobacteriia</taxon>
        <taxon>Fusobacteriales</taxon>
        <taxon>Fusobacteriaceae</taxon>
        <taxon>Fusobacterium</taxon>
    </lineage>
</organism>
<dbReference type="Pfam" id="PF00583">
    <property type="entry name" value="Acetyltransf_1"/>
    <property type="match status" value="1"/>
</dbReference>